<evidence type="ECO:0000259" key="7">
    <source>
        <dbReference type="Pfam" id="PF01103"/>
    </source>
</evidence>
<name>A0A176TCM8_9FLAO</name>
<feature type="signal peptide" evidence="6">
    <location>
        <begin position="1"/>
        <end position="21"/>
    </location>
</feature>
<dbReference type="InterPro" id="IPR000184">
    <property type="entry name" value="Bac_surfAg_D15"/>
</dbReference>
<dbReference type="Proteomes" id="UP000076923">
    <property type="component" value="Unassembled WGS sequence"/>
</dbReference>
<evidence type="ECO:0000256" key="2">
    <source>
        <dbReference type="ARBA" id="ARBA00022692"/>
    </source>
</evidence>
<organism evidence="8 9">
    <name type="scientific">Polaribacter atrinae</name>
    <dbReference type="NCBI Taxonomy" id="1333662"/>
    <lineage>
        <taxon>Bacteria</taxon>
        <taxon>Pseudomonadati</taxon>
        <taxon>Bacteroidota</taxon>
        <taxon>Flavobacteriia</taxon>
        <taxon>Flavobacteriales</taxon>
        <taxon>Flavobacteriaceae</taxon>
    </lineage>
</organism>
<keyword evidence="3 6" id="KW-0732">Signal</keyword>
<comment type="subcellular location">
    <subcellularLocation>
        <location evidence="1">Membrane</location>
    </subcellularLocation>
</comment>
<dbReference type="STRING" id="1333662.LPB303_07710"/>
<keyword evidence="4" id="KW-0472">Membrane</keyword>
<feature type="domain" description="Bacterial surface antigen (D15)" evidence="7">
    <location>
        <begin position="656"/>
        <end position="807"/>
    </location>
</feature>
<evidence type="ECO:0000256" key="4">
    <source>
        <dbReference type="ARBA" id="ARBA00023136"/>
    </source>
</evidence>
<dbReference type="GO" id="GO:0019867">
    <property type="term" value="C:outer membrane"/>
    <property type="evidence" value="ECO:0007669"/>
    <property type="project" value="InterPro"/>
</dbReference>
<sequence length="837" mass="95049">MKKLSLSFLFLLLLVSCNSTKHVAEGKNMLTQNYIYVDSVKNKSSDIQKYILQKPNPKFLNLPVGLYFHNIGNPNNPKTPSKWGEKNPRSYNFIKNVFSEKQSIAYAKTFIGLNKWFLNYQGPVIVSEGKVKNTEKNLLTYYKNQGYFKSIVTSDINRDSISKKATVSYRISKGKPTLLDTINFKIESLVLDSIYKSSSTPSLLKTGNQYNDKTFRNEASRVLKLFRNNGIYNFTESALGFYLDSTRTDYKTNVDFLISGNRLKETNGIYVNSPYKVQKVTEVNVTTDYSFTRKGETPLDTLKYDGINFLAHRKIKYNPKYLSQSIFLKPGSIYKDTLRNLTRNDLKSLKNFKSTKIEFNQISGTDDELRMDILLAPIEKYTLGLETEITHSNIRNIGSSAKFSITNRNAFRGAELLKLSFLGSYFNSNSGPGWEIGADASLEIPRLLAPFGLNKLVPKEMSPRTLFSVGSSFQKNIGLDRQTFTFLSDYKWQYNAKKTIQLEVLNTQYIQNLNISSYFDIYSSEFSNLDEVAEAYDIANNITTNPNYPLSTDIATQVPEAFAFMKKVSDDDSFKATNSDEYNTALNILNRYNIVTSDFLIPVLAYTYTYNNQSNFSDNNFSFFKIRLANSGNALGLLSNKTNVNNKKTLADIPLAQYFKTDLEYKKFWDLGGNSVFGIRTFLGAIIPYDNSDIPFTKSYFAGGSNDIRAWQTYELGPGSRNTGLEFNVGSLKFLTSAEYRFDVVSKLKGALFIDAGNIWDITGSDFVDEESKFNNLSSLEDIAVGSGFGARLDFSFLILRLDVGFKTYEPYLNGNKWFKNYNFANAVYNIGINYPF</sequence>
<evidence type="ECO:0000256" key="3">
    <source>
        <dbReference type="ARBA" id="ARBA00022729"/>
    </source>
</evidence>
<dbReference type="RefSeq" id="WP_068449587.1">
    <property type="nucleotide sequence ID" value="NZ_CANKUV010000005.1"/>
</dbReference>
<keyword evidence="5" id="KW-0998">Cell outer membrane</keyword>
<evidence type="ECO:0000256" key="6">
    <source>
        <dbReference type="SAM" id="SignalP"/>
    </source>
</evidence>
<evidence type="ECO:0000313" key="9">
    <source>
        <dbReference type="Proteomes" id="UP000076923"/>
    </source>
</evidence>
<dbReference type="EMBL" id="LVWE01000029">
    <property type="protein sequence ID" value="OAD45411.1"/>
    <property type="molecule type" value="Genomic_DNA"/>
</dbReference>
<dbReference type="PANTHER" id="PTHR12815">
    <property type="entry name" value="SORTING AND ASSEMBLY MACHINERY SAMM50 PROTEIN FAMILY MEMBER"/>
    <property type="match status" value="1"/>
</dbReference>
<dbReference type="PROSITE" id="PS51257">
    <property type="entry name" value="PROKAR_LIPOPROTEIN"/>
    <property type="match status" value="1"/>
</dbReference>
<dbReference type="OrthoDB" id="9814535at2"/>
<keyword evidence="9" id="KW-1185">Reference proteome</keyword>
<protein>
    <recommendedName>
        <fullName evidence="7">Bacterial surface antigen (D15) domain-containing protein</fullName>
    </recommendedName>
</protein>
<dbReference type="InterPro" id="IPR039910">
    <property type="entry name" value="D15-like"/>
</dbReference>
<dbReference type="PANTHER" id="PTHR12815:SF47">
    <property type="entry name" value="TRANSLOCATION AND ASSEMBLY MODULE SUBUNIT TAMA"/>
    <property type="match status" value="1"/>
</dbReference>
<accession>A0A176TCM8</accession>
<evidence type="ECO:0000313" key="8">
    <source>
        <dbReference type="EMBL" id="OAD45411.1"/>
    </source>
</evidence>
<dbReference type="AlphaFoldDB" id="A0A176TCM8"/>
<dbReference type="Gene3D" id="2.40.160.50">
    <property type="entry name" value="membrane protein fhac: a member of the omp85/tpsb transporter family"/>
    <property type="match status" value="1"/>
</dbReference>
<evidence type="ECO:0000256" key="1">
    <source>
        <dbReference type="ARBA" id="ARBA00004370"/>
    </source>
</evidence>
<feature type="chain" id="PRO_5008049798" description="Bacterial surface antigen (D15) domain-containing protein" evidence="6">
    <location>
        <begin position="22"/>
        <end position="837"/>
    </location>
</feature>
<reference evidence="8 9" key="1">
    <citation type="submission" date="2016-02" db="EMBL/GenBank/DDBJ databases">
        <title>Draft genome sequence of Polaribacter atrinae KACC17473.</title>
        <authorList>
            <person name="Shin S.-K."/>
            <person name="Yi H."/>
        </authorList>
    </citation>
    <scope>NUCLEOTIDE SEQUENCE [LARGE SCALE GENOMIC DNA]</scope>
    <source>
        <strain evidence="8 9">KACC 17473</strain>
    </source>
</reference>
<keyword evidence="2" id="KW-0812">Transmembrane</keyword>
<comment type="caution">
    <text evidence="8">The sequence shown here is derived from an EMBL/GenBank/DDBJ whole genome shotgun (WGS) entry which is preliminary data.</text>
</comment>
<proteinExistence type="predicted"/>
<evidence type="ECO:0000256" key="5">
    <source>
        <dbReference type="ARBA" id="ARBA00023237"/>
    </source>
</evidence>
<dbReference type="Pfam" id="PF01103">
    <property type="entry name" value="Omp85"/>
    <property type="match status" value="1"/>
</dbReference>
<gene>
    <name evidence="8" type="ORF">LPB303_07710</name>
</gene>